<evidence type="ECO:0000313" key="1">
    <source>
        <dbReference type="EMBL" id="KKN33640.1"/>
    </source>
</evidence>
<sequence length="57" mass="6663">MVNCRICGGFLSYDWSNLSYTCANCKHKSDWIKAEYETMGWDDDNPPKPFDEPLIKE</sequence>
<accession>A0A0F9PPC5</accession>
<protein>
    <submittedName>
        <fullName evidence="1">Uncharacterized protein</fullName>
    </submittedName>
</protein>
<comment type="caution">
    <text evidence="1">The sequence shown here is derived from an EMBL/GenBank/DDBJ whole genome shotgun (WGS) entry which is preliminary data.</text>
</comment>
<gene>
    <name evidence="1" type="ORF">LCGC14_0801790</name>
</gene>
<dbReference type="AlphaFoldDB" id="A0A0F9PPC5"/>
<proteinExistence type="predicted"/>
<organism evidence="1">
    <name type="scientific">marine sediment metagenome</name>
    <dbReference type="NCBI Taxonomy" id="412755"/>
    <lineage>
        <taxon>unclassified sequences</taxon>
        <taxon>metagenomes</taxon>
        <taxon>ecological metagenomes</taxon>
    </lineage>
</organism>
<reference evidence="1" key="1">
    <citation type="journal article" date="2015" name="Nature">
        <title>Complex archaea that bridge the gap between prokaryotes and eukaryotes.</title>
        <authorList>
            <person name="Spang A."/>
            <person name="Saw J.H."/>
            <person name="Jorgensen S.L."/>
            <person name="Zaremba-Niedzwiedzka K."/>
            <person name="Martijn J."/>
            <person name="Lind A.E."/>
            <person name="van Eijk R."/>
            <person name="Schleper C."/>
            <person name="Guy L."/>
            <person name="Ettema T.J."/>
        </authorList>
    </citation>
    <scope>NUCLEOTIDE SEQUENCE</scope>
</reference>
<name>A0A0F9PPC5_9ZZZZ</name>
<dbReference type="EMBL" id="LAZR01002162">
    <property type="protein sequence ID" value="KKN33640.1"/>
    <property type="molecule type" value="Genomic_DNA"/>
</dbReference>